<proteinExistence type="predicted"/>
<organism evidence="1 2">
    <name type="scientific">Dreissena polymorpha</name>
    <name type="common">Zebra mussel</name>
    <name type="synonym">Mytilus polymorpha</name>
    <dbReference type="NCBI Taxonomy" id="45954"/>
    <lineage>
        <taxon>Eukaryota</taxon>
        <taxon>Metazoa</taxon>
        <taxon>Spiralia</taxon>
        <taxon>Lophotrochozoa</taxon>
        <taxon>Mollusca</taxon>
        <taxon>Bivalvia</taxon>
        <taxon>Autobranchia</taxon>
        <taxon>Heteroconchia</taxon>
        <taxon>Euheterodonta</taxon>
        <taxon>Imparidentia</taxon>
        <taxon>Neoheterodontei</taxon>
        <taxon>Myida</taxon>
        <taxon>Dreissenoidea</taxon>
        <taxon>Dreissenidae</taxon>
        <taxon>Dreissena</taxon>
    </lineage>
</organism>
<gene>
    <name evidence="1" type="ORF">DPMN_141497</name>
</gene>
<name>A0A9D4JLB4_DREPO</name>
<reference evidence="1" key="2">
    <citation type="submission" date="2020-11" db="EMBL/GenBank/DDBJ databases">
        <authorList>
            <person name="McCartney M.A."/>
            <person name="Auch B."/>
            <person name="Kono T."/>
            <person name="Mallez S."/>
            <person name="Becker A."/>
            <person name="Gohl D.M."/>
            <person name="Silverstein K.A.T."/>
            <person name="Koren S."/>
            <person name="Bechman K.B."/>
            <person name="Herman A."/>
            <person name="Abrahante J.E."/>
            <person name="Garbe J."/>
        </authorList>
    </citation>
    <scope>NUCLEOTIDE SEQUENCE</scope>
    <source>
        <strain evidence="1">Duluth1</strain>
        <tissue evidence="1">Whole animal</tissue>
    </source>
</reference>
<evidence type="ECO:0000313" key="2">
    <source>
        <dbReference type="Proteomes" id="UP000828390"/>
    </source>
</evidence>
<sequence>MRYAKSKCGLTRGSEMNMQKTIRTFSKHILPTAGKPQTASEIRDNATEAVLNCIPETECYVLVVAIAKGDSYIKQ</sequence>
<protein>
    <submittedName>
        <fullName evidence="1">Uncharacterized protein</fullName>
    </submittedName>
</protein>
<dbReference type="EMBL" id="JAIWYP010000006">
    <property type="protein sequence ID" value="KAH3813048.1"/>
    <property type="molecule type" value="Genomic_DNA"/>
</dbReference>
<dbReference type="Proteomes" id="UP000828390">
    <property type="component" value="Unassembled WGS sequence"/>
</dbReference>
<accession>A0A9D4JLB4</accession>
<keyword evidence="2" id="KW-1185">Reference proteome</keyword>
<reference evidence="1" key="1">
    <citation type="journal article" date="2019" name="bioRxiv">
        <title>The Genome of the Zebra Mussel, Dreissena polymorpha: A Resource for Invasive Species Research.</title>
        <authorList>
            <person name="McCartney M.A."/>
            <person name="Auch B."/>
            <person name="Kono T."/>
            <person name="Mallez S."/>
            <person name="Zhang Y."/>
            <person name="Obille A."/>
            <person name="Becker A."/>
            <person name="Abrahante J.E."/>
            <person name="Garbe J."/>
            <person name="Badalamenti J.P."/>
            <person name="Herman A."/>
            <person name="Mangelson H."/>
            <person name="Liachko I."/>
            <person name="Sullivan S."/>
            <person name="Sone E.D."/>
            <person name="Koren S."/>
            <person name="Silverstein K.A.T."/>
            <person name="Beckman K.B."/>
            <person name="Gohl D.M."/>
        </authorList>
    </citation>
    <scope>NUCLEOTIDE SEQUENCE</scope>
    <source>
        <strain evidence="1">Duluth1</strain>
        <tissue evidence="1">Whole animal</tissue>
    </source>
</reference>
<evidence type="ECO:0000313" key="1">
    <source>
        <dbReference type="EMBL" id="KAH3813048.1"/>
    </source>
</evidence>
<comment type="caution">
    <text evidence="1">The sequence shown here is derived from an EMBL/GenBank/DDBJ whole genome shotgun (WGS) entry which is preliminary data.</text>
</comment>
<dbReference type="AlphaFoldDB" id="A0A9D4JLB4"/>